<dbReference type="InterPro" id="IPR000014">
    <property type="entry name" value="PAS"/>
</dbReference>
<feature type="active site" evidence="6">
    <location>
        <position position="62"/>
    </location>
</feature>
<dbReference type="Pfam" id="PF02518">
    <property type="entry name" value="HATPase_c"/>
    <property type="match status" value="1"/>
</dbReference>
<dbReference type="SMART" id="SM00387">
    <property type="entry name" value="HATPase_c"/>
    <property type="match status" value="1"/>
</dbReference>
<evidence type="ECO:0000256" key="1">
    <source>
        <dbReference type="ARBA" id="ARBA00000085"/>
    </source>
</evidence>
<dbReference type="GO" id="GO:0008984">
    <property type="term" value="F:protein-glutamate methylesterase activity"/>
    <property type="evidence" value="ECO:0007669"/>
    <property type="project" value="InterPro"/>
</dbReference>
<dbReference type="InterPro" id="IPR050903">
    <property type="entry name" value="Bact_Chemotaxis_MeTrfase"/>
</dbReference>
<dbReference type="SUPFAM" id="SSF53335">
    <property type="entry name" value="S-adenosyl-L-methionine-dependent methyltransferases"/>
    <property type="match status" value="1"/>
</dbReference>
<evidence type="ECO:0000256" key="2">
    <source>
        <dbReference type="ARBA" id="ARBA00001541"/>
    </source>
</evidence>
<dbReference type="GO" id="GO:0008983">
    <property type="term" value="F:protein-glutamate O-methyltransferase activity"/>
    <property type="evidence" value="ECO:0007669"/>
    <property type="project" value="UniProtKB-EC"/>
</dbReference>
<dbReference type="Gene3D" id="3.40.50.180">
    <property type="entry name" value="Methylesterase CheB, C-terminal domain"/>
    <property type="match status" value="1"/>
</dbReference>
<evidence type="ECO:0000259" key="10">
    <source>
        <dbReference type="PROSITE" id="PS50113"/>
    </source>
</evidence>
<evidence type="ECO:0000313" key="13">
    <source>
        <dbReference type="EMBL" id="ANP40750.1"/>
    </source>
</evidence>
<dbReference type="SUPFAM" id="SSF47757">
    <property type="entry name" value="Chemotaxis receptor methyltransferase CheR, N-terminal domain"/>
    <property type="match status" value="1"/>
</dbReference>
<organism evidence="13 14">
    <name type="scientific">Tritonibacter mobilis F1926</name>
    <dbReference type="NCBI Taxonomy" id="1265309"/>
    <lineage>
        <taxon>Bacteria</taxon>
        <taxon>Pseudomonadati</taxon>
        <taxon>Pseudomonadota</taxon>
        <taxon>Alphaproteobacteria</taxon>
        <taxon>Rhodobacterales</taxon>
        <taxon>Paracoccaceae</taxon>
        <taxon>Tritonibacter</taxon>
    </lineage>
</organism>
<evidence type="ECO:0000313" key="14">
    <source>
        <dbReference type="Proteomes" id="UP000013243"/>
    </source>
</evidence>
<dbReference type="InterPro" id="IPR000673">
    <property type="entry name" value="Sig_transdc_resp-reg_Me-estase"/>
</dbReference>
<evidence type="ECO:0000256" key="4">
    <source>
        <dbReference type="ARBA" id="ARBA00022679"/>
    </source>
</evidence>
<sequence length="1241" mass="138889">MTENNITPLTPAVKDPQRKIGKVDERFYIVGVGASAGGLDAIKQLLSRVPANFPHSFVVIQHLSPDYKSLMTEILGRETQHKVVEVEDNMRVEPHHIYVIPPGANIVIQGTEGDVDERAVIQDTEASITEAEVEGLRFSLVSPQPRPALNLPVDIFFLSLAEAVGERAIGVVLSGTGSDGSRGLRSIKDREGLVIAQEPATCGFDGMPRQAIGTGLVDQVLQPDDIVEEIARFIELRNHGISDVDEMFVGAQDTFRLILETVSKQAEIDFALYKEPTLKRRIARRMGFLGLSKIRDYLDYLGEHPGEVELLYREFLVGVTNFFRDLHVWQTMESRVLKRLFEEGDTTAPLRVWSVGCSTGEEAYTLAMTLQKFRDDHKIERDFRVYATDVNENSINTAKQGIYPDHTLEEIPLKYREAGYVTHHPGTFAIAPKIRAQIVFAVHDITLDPPYTRTDLIVCRNLLIYLSPDVQAKVMVNFSMSLRMDGYLLLGAAETPGTDGVRFDFFMGKERIYKNKRVAQSGIGRGRLTAQLPALGMLPRARRMLSAGHTFQDDLSSLFQFSLEASQTSVCIVDPTATLLKTFGNMQSILQIPESGFSTNIFELCDDRLRSSVALVMRGAEDKTTAQAADMRLIEEDQVRTVSISGRKIMWEGHTSAIALFIRQTLQSLPKTDVDIDREQPREETRAYIQHLEGEVRSLQEMLGVTAQDLGASNEELQTANEELIAANEELQANNEETQSINEELHTVNTENIERIAELEQVNADVDNLLETAALGILLLDNDMCIRRFSAGVTRYLDLKHSDVGRPLESFATSLLPEAVSLLVDDASLARDQGEETERELRRRDGGFVQTRVRRFTRQRGESDGVVITLLDITDSKLLEQEARRQSEILASVLESEEAGYWDWNIPDEQLYISRRFVELLGFAAGELAPKPEAWFALIHDEDRSRFHEAFDVHVRSRGQVPFSVEVRYLTKDRTVIWVKSRGQVTDWSVDHRPLRMIGVHQNVTDLREREDDIQKRANEIRRFAFISAHDLKQPLNTVESSIEALLEELPDTLDADAQELVEFLTQGTRRLKGRVDAILDYARLQDRTLEFEACELTGLAEASVTDLKHLVSEADAEVQIEPLPVALCAPELISRVLQNLLSNALKYRDPARPCRVTIAPFAAPDGKVGVRVDDTGIGIAPKDRGSVFELFTRLHVESEIEGSGLGLAMCEKIISMHGGTIEVTDTETGGASFRFTLSAT</sequence>
<dbReference type="CDD" id="cd00082">
    <property type="entry name" value="HisKA"/>
    <property type="match status" value="1"/>
</dbReference>
<evidence type="ECO:0000259" key="12">
    <source>
        <dbReference type="PROSITE" id="PS50123"/>
    </source>
</evidence>
<dbReference type="SMART" id="SM00091">
    <property type="entry name" value="PAS"/>
    <property type="match status" value="2"/>
</dbReference>
<dbReference type="InterPro" id="IPR029063">
    <property type="entry name" value="SAM-dependent_MTases_sf"/>
</dbReference>
<dbReference type="PROSITE" id="PS50123">
    <property type="entry name" value="CHER"/>
    <property type="match status" value="1"/>
</dbReference>
<evidence type="ECO:0000259" key="8">
    <source>
        <dbReference type="PROSITE" id="PS50109"/>
    </source>
</evidence>
<dbReference type="Gene3D" id="3.30.565.10">
    <property type="entry name" value="Histidine kinase-like ATPase, C-terminal domain"/>
    <property type="match status" value="1"/>
</dbReference>
<dbReference type="SUPFAM" id="SSF52738">
    <property type="entry name" value="Methylesterase CheB, C-terminal domain"/>
    <property type="match status" value="1"/>
</dbReference>
<proteinExistence type="predicted"/>
<dbReference type="InterPro" id="IPR000700">
    <property type="entry name" value="PAS-assoc_C"/>
</dbReference>
<feature type="domain" description="CheR-type methyltransferase" evidence="12">
    <location>
        <begin position="243"/>
        <end position="495"/>
    </location>
</feature>
<feature type="domain" description="CheB-type methylesterase" evidence="11">
    <location>
        <begin position="29"/>
        <end position="237"/>
    </location>
</feature>
<keyword evidence="3" id="KW-0489">Methyltransferase</keyword>
<dbReference type="InterPro" id="IPR003594">
    <property type="entry name" value="HATPase_dom"/>
</dbReference>
<dbReference type="SUPFAM" id="SSF47384">
    <property type="entry name" value="Homodimeric domain of signal transducing histidine kinase"/>
    <property type="match status" value="1"/>
</dbReference>
<dbReference type="Gene3D" id="1.10.287.130">
    <property type="match status" value="1"/>
</dbReference>
<dbReference type="EMBL" id="CP015230">
    <property type="protein sequence ID" value="ANP40750.1"/>
    <property type="molecule type" value="Genomic_DNA"/>
</dbReference>
<dbReference type="PROSITE" id="PS50112">
    <property type="entry name" value="PAS"/>
    <property type="match status" value="1"/>
</dbReference>
<dbReference type="InterPro" id="IPR013655">
    <property type="entry name" value="PAS_fold_3"/>
</dbReference>
<dbReference type="InterPro" id="IPR035909">
    <property type="entry name" value="CheB_C"/>
</dbReference>
<evidence type="ECO:0000256" key="6">
    <source>
        <dbReference type="PROSITE-ProRule" id="PRU00050"/>
    </source>
</evidence>
<dbReference type="InterPro" id="IPR036890">
    <property type="entry name" value="HATPase_C_sf"/>
</dbReference>
<dbReference type="InterPro" id="IPR022641">
    <property type="entry name" value="CheR_N"/>
</dbReference>
<dbReference type="Pfam" id="PF13596">
    <property type="entry name" value="PAS_10"/>
    <property type="match status" value="1"/>
</dbReference>
<dbReference type="InterPro" id="IPR003661">
    <property type="entry name" value="HisK_dim/P_dom"/>
</dbReference>
<evidence type="ECO:0000259" key="9">
    <source>
        <dbReference type="PROSITE" id="PS50112"/>
    </source>
</evidence>
<dbReference type="AlphaFoldDB" id="A0A1B1A2D6"/>
<dbReference type="PANTHER" id="PTHR24422:SF10">
    <property type="entry name" value="CHEMOTAXIS PROTEIN METHYLTRANSFERASE 2"/>
    <property type="match status" value="1"/>
</dbReference>
<dbReference type="CDD" id="cd00130">
    <property type="entry name" value="PAS"/>
    <property type="match status" value="1"/>
</dbReference>
<dbReference type="OrthoDB" id="9816309at2"/>
<dbReference type="InterPro" id="IPR000780">
    <property type="entry name" value="CheR_MeTrfase"/>
</dbReference>
<dbReference type="GO" id="GO:0000155">
    <property type="term" value="F:phosphorelay sensor kinase activity"/>
    <property type="evidence" value="ECO:0007669"/>
    <property type="project" value="InterPro"/>
</dbReference>
<dbReference type="SMART" id="SM00138">
    <property type="entry name" value="MeTrc"/>
    <property type="match status" value="1"/>
</dbReference>
<feature type="domain" description="Histidine kinase" evidence="8">
    <location>
        <begin position="1027"/>
        <end position="1241"/>
    </location>
</feature>
<comment type="catalytic activity">
    <reaction evidence="2">
        <text>L-glutamyl-[protein] + S-adenosyl-L-methionine = [protein]-L-glutamate 5-O-methyl ester + S-adenosyl-L-homocysteine</text>
        <dbReference type="Rhea" id="RHEA:24452"/>
        <dbReference type="Rhea" id="RHEA-COMP:10208"/>
        <dbReference type="Rhea" id="RHEA-COMP:10311"/>
        <dbReference type="ChEBI" id="CHEBI:29973"/>
        <dbReference type="ChEBI" id="CHEBI:57856"/>
        <dbReference type="ChEBI" id="CHEBI:59789"/>
        <dbReference type="ChEBI" id="CHEBI:82795"/>
        <dbReference type="EC" id="2.1.1.80"/>
    </reaction>
</comment>
<keyword evidence="6" id="KW-0145">Chemotaxis</keyword>
<reference evidence="13 14" key="1">
    <citation type="journal article" date="2016" name="ISME J.">
        <title>Global occurrence and heterogeneity of the Roseobacter-clade species Ruegeria mobilis.</title>
        <authorList>
            <person name="Sonnenschein E."/>
            <person name="Gram L."/>
        </authorList>
    </citation>
    <scope>NUCLEOTIDE SEQUENCE [LARGE SCALE GENOMIC DNA]</scope>
    <source>
        <strain evidence="13 14">F1926</strain>
    </source>
</reference>
<dbReference type="InterPro" id="IPR005467">
    <property type="entry name" value="His_kinase_dom"/>
</dbReference>
<dbReference type="Pfam" id="PF08447">
    <property type="entry name" value="PAS_3"/>
    <property type="match status" value="1"/>
</dbReference>
<name>A0A1B1A2D6_9RHOB</name>
<dbReference type="GO" id="GO:0006935">
    <property type="term" value="P:chemotaxis"/>
    <property type="evidence" value="ECO:0007669"/>
    <property type="project" value="UniProtKB-UniRule"/>
</dbReference>
<feature type="domain" description="PAC" evidence="10">
    <location>
        <begin position="963"/>
        <end position="1016"/>
    </location>
</feature>
<dbReference type="CDD" id="cd16434">
    <property type="entry name" value="CheB-CheR_fusion"/>
    <property type="match status" value="1"/>
</dbReference>
<dbReference type="PROSITE" id="PS50113">
    <property type="entry name" value="PAC"/>
    <property type="match status" value="2"/>
</dbReference>
<dbReference type="GO" id="GO:0000156">
    <property type="term" value="F:phosphorelay response regulator activity"/>
    <property type="evidence" value="ECO:0007669"/>
    <property type="project" value="InterPro"/>
</dbReference>
<protein>
    <submittedName>
        <fullName evidence="13">ATPase</fullName>
    </submittedName>
</protein>
<dbReference type="GO" id="GO:0032259">
    <property type="term" value="P:methylation"/>
    <property type="evidence" value="ECO:0007669"/>
    <property type="project" value="UniProtKB-KW"/>
</dbReference>
<dbReference type="InterPro" id="IPR035965">
    <property type="entry name" value="PAS-like_dom_sf"/>
</dbReference>
<feature type="domain" description="PAC" evidence="10">
    <location>
        <begin position="835"/>
        <end position="885"/>
    </location>
</feature>
<dbReference type="Pfam" id="PF01339">
    <property type="entry name" value="CheB_methylest"/>
    <property type="match status" value="1"/>
</dbReference>
<feature type="active site" evidence="6">
    <location>
        <position position="179"/>
    </location>
</feature>
<dbReference type="NCBIfam" id="TIGR00229">
    <property type="entry name" value="sensory_box"/>
    <property type="match status" value="1"/>
</dbReference>
<accession>A0A1B1A2D6</accession>
<feature type="coiled-coil region" evidence="7">
    <location>
        <begin position="682"/>
        <end position="748"/>
    </location>
</feature>
<dbReference type="InterPro" id="IPR022642">
    <property type="entry name" value="CheR_C"/>
</dbReference>
<comment type="catalytic activity">
    <reaction evidence="1">
        <text>ATP + protein L-histidine = ADP + protein N-phospho-L-histidine.</text>
        <dbReference type="EC" id="2.7.13.3"/>
    </reaction>
</comment>
<dbReference type="STRING" id="1265309.K529_008240"/>
<dbReference type="Proteomes" id="UP000013243">
    <property type="component" value="Chromosome"/>
</dbReference>
<dbReference type="KEGG" id="rmb:K529_008240"/>
<dbReference type="RefSeq" id="WP_005608685.1">
    <property type="nucleotide sequence ID" value="NZ_CP015230.1"/>
</dbReference>
<evidence type="ECO:0000256" key="3">
    <source>
        <dbReference type="ARBA" id="ARBA00022603"/>
    </source>
</evidence>
<dbReference type="PROSITE" id="PS50122">
    <property type="entry name" value="CHEB"/>
    <property type="match status" value="1"/>
</dbReference>
<dbReference type="Gene3D" id="3.30.450.20">
    <property type="entry name" value="PAS domain"/>
    <property type="match status" value="2"/>
</dbReference>
<keyword evidence="7" id="KW-0175">Coiled coil</keyword>
<dbReference type="InterPro" id="IPR001610">
    <property type="entry name" value="PAC"/>
</dbReference>
<dbReference type="Pfam" id="PF03705">
    <property type="entry name" value="CheR_N"/>
    <property type="match status" value="1"/>
</dbReference>
<dbReference type="PANTHER" id="PTHR24422">
    <property type="entry name" value="CHEMOTAXIS PROTEIN METHYLTRANSFERASE"/>
    <property type="match status" value="1"/>
</dbReference>
<dbReference type="Pfam" id="PF00512">
    <property type="entry name" value="HisKA"/>
    <property type="match status" value="1"/>
</dbReference>
<feature type="domain" description="PAS" evidence="9">
    <location>
        <begin position="886"/>
        <end position="958"/>
    </location>
</feature>
<evidence type="ECO:0000259" key="11">
    <source>
        <dbReference type="PROSITE" id="PS50122"/>
    </source>
</evidence>
<dbReference type="PROSITE" id="PS50109">
    <property type="entry name" value="HIS_KIN"/>
    <property type="match status" value="1"/>
</dbReference>
<evidence type="ECO:0000256" key="7">
    <source>
        <dbReference type="SAM" id="Coils"/>
    </source>
</evidence>
<keyword evidence="6" id="KW-0378">Hydrolase</keyword>
<dbReference type="InterPro" id="IPR036097">
    <property type="entry name" value="HisK_dim/P_sf"/>
</dbReference>
<dbReference type="SUPFAM" id="SSF55785">
    <property type="entry name" value="PYP-like sensor domain (PAS domain)"/>
    <property type="match status" value="2"/>
</dbReference>
<feature type="active site" evidence="6">
    <location>
        <position position="35"/>
    </location>
</feature>
<keyword evidence="5" id="KW-0949">S-adenosyl-L-methionine</keyword>
<dbReference type="SMART" id="SM00388">
    <property type="entry name" value="HisKA"/>
    <property type="match status" value="1"/>
</dbReference>
<dbReference type="Pfam" id="PF01739">
    <property type="entry name" value="CheR"/>
    <property type="match status" value="1"/>
</dbReference>
<dbReference type="PRINTS" id="PR00996">
    <property type="entry name" value="CHERMTFRASE"/>
</dbReference>
<dbReference type="GO" id="GO:0005737">
    <property type="term" value="C:cytoplasm"/>
    <property type="evidence" value="ECO:0007669"/>
    <property type="project" value="InterPro"/>
</dbReference>
<dbReference type="InterPro" id="IPR036804">
    <property type="entry name" value="CheR_N_sf"/>
</dbReference>
<gene>
    <name evidence="13" type="ORF">K529_008240</name>
</gene>
<keyword evidence="4" id="KW-0808">Transferase</keyword>
<dbReference type="Gene3D" id="1.10.155.10">
    <property type="entry name" value="Chemotaxis receptor methyltransferase CheR, N-terminal domain"/>
    <property type="match status" value="1"/>
</dbReference>
<dbReference type="Gene3D" id="3.40.50.150">
    <property type="entry name" value="Vaccinia Virus protein VP39"/>
    <property type="match status" value="1"/>
</dbReference>
<dbReference type="GeneID" id="28249814"/>
<dbReference type="SMART" id="SM00086">
    <property type="entry name" value="PAC"/>
    <property type="match status" value="2"/>
</dbReference>
<dbReference type="SUPFAM" id="SSF55874">
    <property type="entry name" value="ATPase domain of HSP90 chaperone/DNA topoisomerase II/histidine kinase"/>
    <property type="match status" value="1"/>
</dbReference>
<evidence type="ECO:0000256" key="5">
    <source>
        <dbReference type="ARBA" id="ARBA00022691"/>
    </source>
</evidence>